<name>A0AAW1P5C0_9CHLO</name>
<protein>
    <recommendedName>
        <fullName evidence="11">Oligopeptide transporter</fullName>
    </recommendedName>
</protein>
<evidence type="ECO:0000256" key="1">
    <source>
        <dbReference type="ARBA" id="ARBA00004141"/>
    </source>
</evidence>
<evidence type="ECO:0000256" key="2">
    <source>
        <dbReference type="ARBA" id="ARBA00010276"/>
    </source>
</evidence>
<evidence type="ECO:0008006" key="11">
    <source>
        <dbReference type="Google" id="ProtNLM"/>
    </source>
</evidence>
<dbReference type="GO" id="GO:0016020">
    <property type="term" value="C:membrane"/>
    <property type="evidence" value="ECO:0007669"/>
    <property type="project" value="UniProtKB-SubCell"/>
</dbReference>
<feature type="transmembrane region" description="Helical" evidence="8">
    <location>
        <begin position="485"/>
        <end position="506"/>
    </location>
</feature>
<sequence>MLAKFKFLRQTGLPAGEEGSPHPEPKVGDSSTENEGAQIAPVQRTTQLFDDEGRVLPHWTSQCTLRAMLTGAAISTLFSIMVLKLAFTVGIIPSLNVAAGVMGFVILKTFTATCIQLAQRFPFLSPRPFTQQECTCIQTCVVAGYSLAFSGGFSSFLLGMDYTTYLQSSDGESSAPANPDYAFVPRILPEDVIQPSLGRFIAFMYVIAFAGIMVIANLRKLMVIDYRLTYPSGSATGIMIKGFFTPMGEKLAEMQVKCLGKWGAMSFCWSLFKWFFSGFGDSCGFDNFPSLGFHAKYWKWYFDFSQTYVGVGMICPIAVTYSLVIGAVLSYGIMWPLIETKQGEWFPRGTKYGEGGSSVAGLNGYKTFIAVAWILGDGLFNIVRVSIIVIASLRRGPVSKGSALPLSASGKGQHVYSQATSASGAADNDEARLKHSLAPSAEHEEHSLEQPQADAPVERENNPEELVRIRDLRDKAFMAGAIPQWVGWTAYACLAAISIGVTPQLWPGVKASQELN</sequence>
<evidence type="ECO:0000313" key="10">
    <source>
        <dbReference type="Proteomes" id="UP001465755"/>
    </source>
</evidence>
<feature type="region of interest" description="Disordered" evidence="7">
    <location>
        <begin position="13"/>
        <end position="43"/>
    </location>
</feature>
<dbReference type="Pfam" id="PF03169">
    <property type="entry name" value="OPT"/>
    <property type="match status" value="1"/>
</dbReference>
<reference evidence="9 10" key="1">
    <citation type="journal article" date="2024" name="Nat. Commun.">
        <title>Phylogenomics reveals the evolutionary origins of lichenization in chlorophyte algae.</title>
        <authorList>
            <person name="Puginier C."/>
            <person name="Libourel C."/>
            <person name="Otte J."/>
            <person name="Skaloud P."/>
            <person name="Haon M."/>
            <person name="Grisel S."/>
            <person name="Petersen M."/>
            <person name="Berrin J.G."/>
            <person name="Delaux P.M."/>
            <person name="Dal Grande F."/>
            <person name="Keller J."/>
        </authorList>
    </citation>
    <scope>NUCLEOTIDE SEQUENCE [LARGE SCALE GENOMIC DNA]</scope>
    <source>
        <strain evidence="9 10">SAG 2036</strain>
    </source>
</reference>
<evidence type="ECO:0000256" key="7">
    <source>
        <dbReference type="SAM" id="MobiDB-lite"/>
    </source>
</evidence>
<keyword evidence="3" id="KW-0813">Transport</keyword>
<keyword evidence="4 8" id="KW-0812">Transmembrane</keyword>
<dbReference type="InterPro" id="IPR045035">
    <property type="entry name" value="YSL-like"/>
</dbReference>
<evidence type="ECO:0000256" key="6">
    <source>
        <dbReference type="ARBA" id="ARBA00023136"/>
    </source>
</evidence>
<evidence type="ECO:0000256" key="8">
    <source>
        <dbReference type="SAM" id="Phobius"/>
    </source>
</evidence>
<keyword evidence="5 8" id="KW-1133">Transmembrane helix</keyword>
<keyword evidence="10" id="KW-1185">Reference proteome</keyword>
<feature type="region of interest" description="Disordered" evidence="7">
    <location>
        <begin position="439"/>
        <end position="461"/>
    </location>
</feature>
<accession>A0AAW1P5C0</accession>
<organism evidence="9 10">
    <name type="scientific">Symbiochloris irregularis</name>
    <dbReference type="NCBI Taxonomy" id="706552"/>
    <lineage>
        <taxon>Eukaryota</taxon>
        <taxon>Viridiplantae</taxon>
        <taxon>Chlorophyta</taxon>
        <taxon>core chlorophytes</taxon>
        <taxon>Trebouxiophyceae</taxon>
        <taxon>Trebouxiales</taxon>
        <taxon>Trebouxiaceae</taxon>
        <taxon>Symbiochloris</taxon>
    </lineage>
</organism>
<dbReference type="AlphaFoldDB" id="A0AAW1P5C0"/>
<dbReference type="InterPro" id="IPR004813">
    <property type="entry name" value="OPT"/>
</dbReference>
<evidence type="ECO:0000256" key="4">
    <source>
        <dbReference type="ARBA" id="ARBA00022692"/>
    </source>
</evidence>
<evidence type="ECO:0000256" key="3">
    <source>
        <dbReference type="ARBA" id="ARBA00022448"/>
    </source>
</evidence>
<feature type="transmembrane region" description="Helical" evidence="8">
    <location>
        <begin position="308"/>
        <end position="338"/>
    </location>
</feature>
<evidence type="ECO:0000256" key="5">
    <source>
        <dbReference type="ARBA" id="ARBA00022989"/>
    </source>
</evidence>
<evidence type="ECO:0000313" key="9">
    <source>
        <dbReference type="EMBL" id="KAK9803708.1"/>
    </source>
</evidence>
<feature type="transmembrane region" description="Helical" evidence="8">
    <location>
        <begin position="200"/>
        <end position="218"/>
    </location>
</feature>
<comment type="caution">
    <text evidence="9">The sequence shown here is derived from an EMBL/GenBank/DDBJ whole genome shotgun (WGS) entry which is preliminary data.</text>
</comment>
<dbReference type="PANTHER" id="PTHR31645:SF76">
    <property type="entry name" value="METAL-NICOTIANAMINE TRANSPORTER YSL8-RELATED"/>
    <property type="match status" value="1"/>
</dbReference>
<dbReference type="Proteomes" id="UP001465755">
    <property type="component" value="Unassembled WGS sequence"/>
</dbReference>
<comment type="similarity">
    <text evidence="2">Belongs to the YSL (TC 2.A.67.2) family.</text>
</comment>
<dbReference type="EMBL" id="JALJOQ010000057">
    <property type="protein sequence ID" value="KAK9803708.1"/>
    <property type="molecule type" value="Genomic_DNA"/>
</dbReference>
<gene>
    <name evidence="9" type="ORF">WJX73_003954</name>
</gene>
<comment type="subcellular location">
    <subcellularLocation>
        <location evidence="1">Membrane</location>
        <topology evidence="1">Multi-pass membrane protein</topology>
    </subcellularLocation>
</comment>
<feature type="transmembrane region" description="Helical" evidence="8">
    <location>
        <begin position="139"/>
        <end position="160"/>
    </location>
</feature>
<dbReference type="PANTHER" id="PTHR31645">
    <property type="entry name" value="OLIGOPEPTIDE TRANSPORTER YGL114W-RELATED"/>
    <property type="match status" value="1"/>
</dbReference>
<dbReference type="GO" id="GO:0035673">
    <property type="term" value="F:oligopeptide transmembrane transporter activity"/>
    <property type="evidence" value="ECO:0007669"/>
    <property type="project" value="InterPro"/>
</dbReference>
<keyword evidence="6 8" id="KW-0472">Membrane</keyword>
<proteinExistence type="inferred from homology"/>
<feature type="transmembrane region" description="Helical" evidence="8">
    <location>
        <begin position="368"/>
        <end position="393"/>
    </location>
</feature>